<reference evidence="2" key="1">
    <citation type="submission" date="2021-12" db="EMBL/GenBank/DDBJ databases">
        <authorList>
            <person name="King R."/>
        </authorList>
    </citation>
    <scope>NUCLEOTIDE SEQUENCE</scope>
</reference>
<proteinExistence type="predicted"/>
<organism evidence="2 3">
    <name type="scientific">Bemisia tabaci</name>
    <name type="common">Sweetpotato whitefly</name>
    <name type="synonym">Aleurodes tabaci</name>
    <dbReference type="NCBI Taxonomy" id="7038"/>
    <lineage>
        <taxon>Eukaryota</taxon>
        <taxon>Metazoa</taxon>
        <taxon>Ecdysozoa</taxon>
        <taxon>Arthropoda</taxon>
        <taxon>Hexapoda</taxon>
        <taxon>Insecta</taxon>
        <taxon>Pterygota</taxon>
        <taxon>Neoptera</taxon>
        <taxon>Paraneoptera</taxon>
        <taxon>Hemiptera</taxon>
        <taxon>Sternorrhyncha</taxon>
        <taxon>Aleyrodoidea</taxon>
        <taxon>Aleyrodidae</taxon>
        <taxon>Aleyrodinae</taxon>
        <taxon>Bemisia</taxon>
    </lineage>
</organism>
<evidence type="ECO:0000256" key="1">
    <source>
        <dbReference type="SAM" id="MobiDB-lite"/>
    </source>
</evidence>
<feature type="compositionally biased region" description="Low complexity" evidence="1">
    <location>
        <begin position="77"/>
        <end position="105"/>
    </location>
</feature>
<dbReference type="AlphaFoldDB" id="A0A9P0EX40"/>
<evidence type="ECO:0000313" key="3">
    <source>
        <dbReference type="Proteomes" id="UP001152759"/>
    </source>
</evidence>
<dbReference type="EMBL" id="OU963862">
    <property type="protein sequence ID" value="CAH0380539.1"/>
    <property type="molecule type" value="Genomic_DNA"/>
</dbReference>
<sequence length="180" mass="19122">MERTSERQRGRCPNCLSTHSLSFCNSPKRCAAPKCGRRHNTLLHEGPGGIPARCSTYGDIQCPPSTGSGRQPALMDASSTAASSAASSSTAAPTSTAPSTSTAASTSIALPSATIGYQPQPLQGEETPHLTEGRLRARQTVGRARGLPRYSSSFEKTSPAPNRFPNLDDLLHWDIDTERL</sequence>
<gene>
    <name evidence="2" type="ORF">BEMITA_LOCUS288</name>
</gene>
<name>A0A9P0EX40_BEMTA</name>
<dbReference type="Proteomes" id="UP001152759">
    <property type="component" value="Chromosome 1"/>
</dbReference>
<accession>A0A9P0EX40</accession>
<keyword evidence="3" id="KW-1185">Reference proteome</keyword>
<evidence type="ECO:0000313" key="2">
    <source>
        <dbReference type="EMBL" id="CAH0380539.1"/>
    </source>
</evidence>
<feature type="region of interest" description="Disordered" evidence="1">
    <location>
        <begin position="63"/>
        <end position="105"/>
    </location>
</feature>
<protein>
    <submittedName>
        <fullName evidence="2">Uncharacterized protein</fullName>
    </submittedName>
</protein>